<feature type="compositionally biased region" description="Polar residues" evidence="1">
    <location>
        <begin position="1"/>
        <end position="14"/>
    </location>
</feature>
<sequence>MRNPLTIKSSISNRNAKKPPQKRRRLSTTSSTTSTATTSTLLSPLTNFSDVSLWNTTRSTTPQGHLSCTSCRRAITANSEAKPGNLVVCPRCHATSCIICSRVCSAAPPSLPPTPLLSYSPTPPATPLVLASPTRHVSQLLGDVPTPRATRTTRAGTRRKEREGEDNFECDENESGFLDVESGEGLSEKGKYVSGCGRTLCRDCCIENTQ</sequence>
<feature type="region of interest" description="Disordered" evidence="1">
    <location>
        <begin position="1"/>
        <end position="38"/>
    </location>
</feature>
<protein>
    <submittedName>
        <fullName evidence="2">Uncharacterized protein</fullName>
    </submittedName>
</protein>
<dbReference type="STRING" id="50990.A0A4Y7Q728"/>
<reference evidence="2 3" key="1">
    <citation type="submission" date="2018-06" db="EMBL/GenBank/DDBJ databases">
        <title>A transcriptomic atlas of mushroom development highlights an independent origin of complex multicellularity.</title>
        <authorList>
            <consortium name="DOE Joint Genome Institute"/>
            <person name="Krizsan K."/>
            <person name="Almasi E."/>
            <person name="Merenyi Z."/>
            <person name="Sahu N."/>
            <person name="Viragh M."/>
            <person name="Koszo T."/>
            <person name="Mondo S."/>
            <person name="Kiss B."/>
            <person name="Balint B."/>
            <person name="Kues U."/>
            <person name="Barry K."/>
            <person name="Hegedus J.C."/>
            <person name="Henrissat B."/>
            <person name="Johnson J."/>
            <person name="Lipzen A."/>
            <person name="Ohm R."/>
            <person name="Nagy I."/>
            <person name="Pangilinan J."/>
            <person name="Yan J."/>
            <person name="Xiong Y."/>
            <person name="Grigoriev I.V."/>
            <person name="Hibbett D.S."/>
            <person name="Nagy L.G."/>
        </authorList>
    </citation>
    <scope>NUCLEOTIDE SEQUENCE [LARGE SCALE GENOMIC DNA]</scope>
    <source>
        <strain evidence="2 3">SZMC22713</strain>
    </source>
</reference>
<feature type="compositionally biased region" description="Low complexity" evidence="1">
    <location>
        <begin position="27"/>
        <end position="38"/>
    </location>
</feature>
<dbReference type="AlphaFoldDB" id="A0A4Y7Q728"/>
<dbReference type="OrthoDB" id="3240925at2759"/>
<accession>A0A4Y7Q728</accession>
<name>A0A4Y7Q728_9AGAM</name>
<feature type="non-terminal residue" evidence="2">
    <location>
        <position position="210"/>
    </location>
</feature>
<evidence type="ECO:0000313" key="3">
    <source>
        <dbReference type="Proteomes" id="UP000294933"/>
    </source>
</evidence>
<dbReference type="EMBL" id="ML170170">
    <property type="protein sequence ID" value="TDL23364.1"/>
    <property type="molecule type" value="Genomic_DNA"/>
</dbReference>
<organism evidence="2 3">
    <name type="scientific">Rickenella mellea</name>
    <dbReference type="NCBI Taxonomy" id="50990"/>
    <lineage>
        <taxon>Eukaryota</taxon>
        <taxon>Fungi</taxon>
        <taxon>Dikarya</taxon>
        <taxon>Basidiomycota</taxon>
        <taxon>Agaricomycotina</taxon>
        <taxon>Agaricomycetes</taxon>
        <taxon>Hymenochaetales</taxon>
        <taxon>Rickenellaceae</taxon>
        <taxon>Rickenella</taxon>
    </lineage>
</organism>
<evidence type="ECO:0000313" key="2">
    <source>
        <dbReference type="EMBL" id="TDL23364.1"/>
    </source>
</evidence>
<keyword evidence="3" id="KW-1185">Reference proteome</keyword>
<feature type="region of interest" description="Disordered" evidence="1">
    <location>
        <begin position="138"/>
        <end position="171"/>
    </location>
</feature>
<feature type="compositionally biased region" description="Basic residues" evidence="1">
    <location>
        <begin position="15"/>
        <end position="26"/>
    </location>
</feature>
<dbReference type="Proteomes" id="UP000294933">
    <property type="component" value="Unassembled WGS sequence"/>
</dbReference>
<feature type="compositionally biased region" description="Low complexity" evidence="1">
    <location>
        <begin position="145"/>
        <end position="155"/>
    </location>
</feature>
<gene>
    <name evidence="2" type="ORF">BD410DRAFT_787173</name>
</gene>
<dbReference type="VEuPathDB" id="FungiDB:BD410DRAFT_787173"/>
<proteinExistence type="predicted"/>
<evidence type="ECO:0000256" key="1">
    <source>
        <dbReference type="SAM" id="MobiDB-lite"/>
    </source>
</evidence>